<reference evidence="12 13" key="1">
    <citation type="submission" date="2020-07" db="EMBL/GenBank/DDBJ databases">
        <title>Draft whole-genome sequence of Heliobacterium chlorum DSM 3682, type strain.</title>
        <authorList>
            <person name="Kyndt J.A."/>
            <person name="Meyer T.E."/>
            <person name="Imhoff J.F."/>
        </authorList>
    </citation>
    <scope>NUCLEOTIDE SEQUENCE [LARGE SCALE GENOMIC DNA]</scope>
    <source>
        <strain evidence="12 13">DSM 3682</strain>
    </source>
</reference>
<dbReference type="PANTHER" id="PTHR43787:SF13">
    <property type="entry name" value="FEMO COFACTOR BIOSYNTHESIS PROTEIN NIFB"/>
    <property type="match status" value="1"/>
</dbReference>
<keyword evidence="7" id="KW-0408">Iron</keyword>
<dbReference type="RefSeq" id="WP_188039494.1">
    <property type="nucleotide sequence ID" value="NZ_JACVHF010000005.1"/>
</dbReference>
<dbReference type="SFLD" id="SFLDS00029">
    <property type="entry name" value="Radical_SAM"/>
    <property type="match status" value="1"/>
</dbReference>
<dbReference type="InterPro" id="IPR007197">
    <property type="entry name" value="rSAM"/>
</dbReference>
<keyword evidence="6" id="KW-0479">Metal-binding</keyword>
<evidence type="ECO:0000256" key="9">
    <source>
        <dbReference type="ARBA" id="ARBA00023231"/>
    </source>
</evidence>
<keyword evidence="9" id="KW-0535">Nitrogen fixation</keyword>
<gene>
    <name evidence="12" type="ORF">H1S01_07660</name>
</gene>
<evidence type="ECO:0000256" key="4">
    <source>
        <dbReference type="ARBA" id="ARBA00022485"/>
    </source>
</evidence>
<keyword evidence="8" id="KW-0411">Iron-sulfur</keyword>
<evidence type="ECO:0000256" key="7">
    <source>
        <dbReference type="ARBA" id="ARBA00023004"/>
    </source>
</evidence>
<proteinExistence type="inferred from homology"/>
<evidence type="ECO:0000256" key="1">
    <source>
        <dbReference type="ARBA" id="ARBA00001966"/>
    </source>
</evidence>
<dbReference type="Proteomes" id="UP000617402">
    <property type="component" value="Unassembled WGS sequence"/>
</dbReference>
<dbReference type="SFLD" id="SFLDG01067">
    <property type="entry name" value="SPASM/twitch_domain_containing"/>
    <property type="match status" value="1"/>
</dbReference>
<keyword evidence="13" id="KW-1185">Reference proteome</keyword>
<dbReference type="PROSITE" id="PS01305">
    <property type="entry name" value="MOAA_NIFB_PQQE"/>
    <property type="match status" value="1"/>
</dbReference>
<dbReference type="Pfam" id="PF04055">
    <property type="entry name" value="Radical_SAM"/>
    <property type="match status" value="1"/>
</dbReference>
<feature type="domain" description="Radical SAM core" evidence="11">
    <location>
        <begin position="19"/>
        <end position="260"/>
    </location>
</feature>
<protein>
    <submittedName>
        <fullName evidence="12">Radical SAM protein</fullName>
    </submittedName>
</protein>
<evidence type="ECO:0000313" key="13">
    <source>
        <dbReference type="Proteomes" id="UP000617402"/>
    </source>
</evidence>
<dbReference type="InterPro" id="IPR013785">
    <property type="entry name" value="Aldolase_TIM"/>
</dbReference>
<comment type="pathway">
    <text evidence="2">Cofactor biosynthesis; Fe-Mo cofactor biosynthesis.</text>
</comment>
<evidence type="ECO:0000256" key="3">
    <source>
        <dbReference type="ARBA" id="ARBA00006804"/>
    </source>
</evidence>
<comment type="cofactor">
    <cofactor evidence="1">
        <name>[4Fe-4S] cluster</name>
        <dbReference type="ChEBI" id="CHEBI:49883"/>
    </cofactor>
</comment>
<evidence type="ECO:0000256" key="5">
    <source>
        <dbReference type="ARBA" id="ARBA00022691"/>
    </source>
</evidence>
<keyword evidence="5" id="KW-0949">S-adenosyl-L-methionine</keyword>
<organism evidence="12 13">
    <name type="scientific">Heliobacterium chlorum</name>
    <dbReference type="NCBI Taxonomy" id="2698"/>
    <lineage>
        <taxon>Bacteria</taxon>
        <taxon>Bacillati</taxon>
        <taxon>Bacillota</taxon>
        <taxon>Clostridia</taxon>
        <taxon>Eubacteriales</taxon>
        <taxon>Heliobacteriaceae</taxon>
        <taxon>Heliobacterium</taxon>
    </lineage>
</organism>
<evidence type="ECO:0000256" key="8">
    <source>
        <dbReference type="ARBA" id="ARBA00023014"/>
    </source>
</evidence>
<name>A0ABR7T2N4_HELCL</name>
<keyword evidence="10" id="KW-0456">Lyase</keyword>
<dbReference type="SUPFAM" id="SSF102114">
    <property type="entry name" value="Radical SAM enzymes"/>
    <property type="match status" value="1"/>
</dbReference>
<keyword evidence="4" id="KW-0004">4Fe-4S</keyword>
<evidence type="ECO:0000313" key="12">
    <source>
        <dbReference type="EMBL" id="MBC9784387.1"/>
    </source>
</evidence>
<comment type="similarity">
    <text evidence="3">Belongs to the radical SAM superfamily. NifB family.</text>
</comment>
<dbReference type="Gene3D" id="3.20.20.70">
    <property type="entry name" value="Aldolase class I"/>
    <property type="match status" value="1"/>
</dbReference>
<evidence type="ECO:0000256" key="2">
    <source>
        <dbReference type="ARBA" id="ARBA00005155"/>
    </source>
</evidence>
<dbReference type="EMBL" id="JACVHF010000005">
    <property type="protein sequence ID" value="MBC9784387.1"/>
    <property type="molecule type" value="Genomic_DNA"/>
</dbReference>
<dbReference type="PROSITE" id="PS51918">
    <property type="entry name" value="RADICAL_SAM"/>
    <property type="match status" value="1"/>
</dbReference>
<evidence type="ECO:0000256" key="6">
    <source>
        <dbReference type="ARBA" id="ARBA00022723"/>
    </source>
</evidence>
<dbReference type="InterPro" id="IPR000385">
    <property type="entry name" value="MoaA_NifB_PqqE_Fe-S-bd_CS"/>
</dbReference>
<sequence>MNPYSHLMRKHPCFSGEAHIKYGRIHLPVSPACNIQCRYCRRGCNKWEQRPGVSRGILTPEEAVSLVERALELCPEITVVGIAGPGDTLATEHALETFRLIHQQYPHLINCLSTNGLRLEEKVEQAAQAGVATITVTMNAVDPIIAVQIYEEVSIDGKREQGEAATAHLIRAQLAGIASAARLGLAVKVNIVLIPGINDSHIGDIARAAADAGATNVNIIPLIPQHQLLSVGAPNCHELQAAREAAEACLPVFRHCRHCRADACGIPGKGKDLSELLYDRPMETFSHG</sequence>
<dbReference type="PANTHER" id="PTHR43787">
    <property type="entry name" value="FEMO COFACTOR BIOSYNTHESIS PROTEIN NIFB-RELATED"/>
    <property type="match status" value="1"/>
</dbReference>
<evidence type="ECO:0000259" key="11">
    <source>
        <dbReference type="PROSITE" id="PS51918"/>
    </source>
</evidence>
<dbReference type="CDD" id="cd01335">
    <property type="entry name" value="Radical_SAM"/>
    <property type="match status" value="1"/>
</dbReference>
<comment type="caution">
    <text evidence="12">The sequence shown here is derived from an EMBL/GenBank/DDBJ whole genome shotgun (WGS) entry which is preliminary data.</text>
</comment>
<dbReference type="InterPro" id="IPR058240">
    <property type="entry name" value="rSAM_sf"/>
</dbReference>
<evidence type="ECO:0000256" key="10">
    <source>
        <dbReference type="ARBA" id="ARBA00023239"/>
    </source>
</evidence>
<accession>A0ABR7T2N4</accession>